<evidence type="ECO:0000313" key="1">
    <source>
        <dbReference type="EMBL" id="KPQ33601.1"/>
    </source>
</evidence>
<gene>
    <name evidence="1" type="ORF">HLUCCA11_17855</name>
</gene>
<dbReference type="AlphaFoldDB" id="A0A0P7ZL41"/>
<dbReference type="STRING" id="1666911.HLUCCA11_17855"/>
<evidence type="ECO:0000313" key="2">
    <source>
        <dbReference type="Proteomes" id="UP000050465"/>
    </source>
</evidence>
<accession>A0A0P7ZL41</accession>
<dbReference type="EMBL" id="LJZR01000029">
    <property type="protein sequence ID" value="KPQ33601.1"/>
    <property type="molecule type" value="Genomic_DNA"/>
</dbReference>
<evidence type="ECO:0008006" key="3">
    <source>
        <dbReference type="Google" id="ProtNLM"/>
    </source>
</evidence>
<reference evidence="1 2" key="1">
    <citation type="submission" date="2015-09" db="EMBL/GenBank/DDBJ databases">
        <title>Identification and resolution of microdiversity through metagenomic sequencing of parallel consortia.</title>
        <authorList>
            <person name="Nelson W.C."/>
            <person name="Romine M.F."/>
            <person name="Lindemann S.R."/>
        </authorList>
    </citation>
    <scope>NUCLEOTIDE SEQUENCE [LARGE SCALE GENOMIC DNA]</scope>
    <source>
        <strain evidence="1">Ana</strain>
    </source>
</reference>
<comment type="caution">
    <text evidence="1">The sequence shown here is derived from an EMBL/GenBank/DDBJ whole genome shotgun (WGS) entry which is preliminary data.</text>
</comment>
<sequence length="261" mass="29716">MNKFLKINGLELSTSVSREFIARKIKFKLRSYISVHPELFFPLVSLNRTGRNLAVCKSTDIVIEGFPRSANSFSVGAFQRVQDCDFSVAHHLHAPAQIIRASRLSIPSILLIRPPVDTVCSLRALDLQISLVEQRYNPALAISMNCYLKWWIDFYSSLLPYSDSYVISLFDETIQNFGKAINLLNLRFKTDFCSAFENISETEIKKVNESMGYHSGPSKCRTDFKLQVRKALESTDCQASIDAADSLYQKFVELSMKQNKF</sequence>
<protein>
    <recommendedName>
        <fullName evidence="3">Sulfotransferase domain-containing protein</fullName>
    </recommendedName>
</protein>
<name>A0A0P7ZL41_9CYAN</name>
<organism evidence="1 2">
    <name type="scientific">Phormidesmis priestleyi Ana</name>
    <dbReference type="NCBI Taxonomy" id="1666911"/>
    <lineage>
        <taxon>Bacteria</taxon>
        <taxon>Bacillati</taxon>
        <taxon>Cyanobacteriota</taxon>
        <taxon>Cyanophyceae</taxon>
        <taxon>Leptolyngbyales</taxon>
        <taxon>Leptolyngbyaceae</taxon>
        <taxon>Phormidesmis</taxon>
    </lineage>
</organism>
<dbReference type="Proteomes" id="UP000050465">
    <property type="component" value="Unassembled WGS sequence"/>
</dbReference>
<proteinExistence type="predicted"/>